<dbReference type="RefSeq" id="WP_161433252.1">
    <property type="nucleotide sequence ID" value="NZ_WXYO01000001.1"/>
</dbReference>
<name>A0A6L9E7K7_9FLAO</name>
<dbReference type="Proteomes" id="UP000475249">
    <property type="component" value="Unassembled WGS sequence"/>
</dbReference>
<dbReference type="EMBL" id="WXYO01000001">
    <property type="protein sequence ID" value="NAS10439.1"/>
    <property type="molecule type" value="Genomic_DNA"/>
</dbReference>
<protein>
    <recommendedName>
        <fullName evidence="3">Lipoprotein</fullName>
    </recommendedName>
</protein>
<comment type="caution">
    <text evidence="1">The sequence shown here is derived from an EMBL/GenBank/DDBJ whole genome shotgun (WGS) entry which is preliminary data.</text>
</comment>
<accession>A0A6L9E7K7</accession>
<evidence type="ECO:0008006" key="3">
    <source>
        <dbReference type="Google" id="ProtNLM"/>
    </source>
</evidence>
<proteinExistence type="predicted"/>
<evidence type="ECO:0000313" key="2">
    <source>
        <dbReference type="Proteomes" id="UP000475249"/>
    </source>
</evidence>
<evidence type="ECO:0000313" key="1">
    <source>
        <dbReference type="EMBL" id="NAS10439.1"/>
    </source>
</evidence>
<keyword evidence="2" id="KW-1185">Reference proteome</keyword>
<dbReference type="AlphaFoldDB" id="A0A6L9E7K7"/>
<gene>
    <name evidence="1" type="ORF">GTQ38_00395</name>
</gene>
<reference evidence="1 2" key="1">
    <citation type="submission" date="2020-01" db="EMBL/GenBank/DDBJ databases">
        <title>Bacteria diversity of Porities sp.</title>
        <authorList>
            <person name="Wang G."/>
        </authorList>
    </citation>
    <scope>NUCLEOTIDE SEQUENCE [LARGE SCALE GENOMIC DNA]</scope>
    <source>
        <strain evidence="1 2">R33</strain>
    </source>
</reference>
<sequence>MLRNLLYACLTVLLFSCSTDSESTQEDPPQSQDPAADETAPVISLSGLPDLLEVLTEINISITDASEDVTTTISLDNQELYQGNEKQISLNINPFDFDAGTKTLRISATDDSGNTEDETSEFELRKLLLKFPKALRGTETALASVYLAINDLDGKLITYQEIETNDEAVFYADDEFEEQNFTFTVYTIAKEPQSFQFISSRTEISPGTTIPDPNEVTEGCTERSGGIGTTVISLDIASNFRPQLRSYHAVLTTTNGMGPFNLNYHAEEEPFYFIYSFPLFLTPPDQYEYFLLEDLDQTNFNLSDFQKPVTTQRFTVPAADWLNLVVHGYRSEEDYTCNKFHEILDVLAVEDQTGGELDAPEFDFFPVYSKEIILNYSGGRQYTIRQKGLGRDIADPDVDMLKSGEMVNFTGKYQQAEFLLEDAEMLPSGTLNFFSWRFRAPEKETRAIPFFNFEFPEEVSQELESKAIAYDPRTAAIDSYFCFITAYETEPSYTDLFLNPVLSENERGDFLKLSLDLSL</sequence>
<organism evidence="1 2">
    <name type="scientific">Poritiphilus flavus</name>
    <dbReference type="NCBI Taxonomy" id="2697053"/>
    <lineage>
        <taxon>Bacteria</taxon>
        <taxon>Pseudomonadati</taxon>
        <taxon>Bacteroidota</taxon>
        <taxon>Flavobacteriia</taxon>
        <taxon>Flavobacteriales</taxon>
        <taxon>Flavobacteriaceae</taxon>
        <taxon>Poritiphilus</taxon>
    </lineage>
</organism>
<dbReference type="PROSITE" id="PS51257">
    <property type="entry name" value="PROKAR_LIPOPROTEIN"/>
    <property type="match status" value="1"/>
</dbReference>